<dbReference type="Pfam" id="PF06974">
    <property type="entry name" value="WS_DGAT_C"/>
    <property type="match status" value="1"/>
</dbReference>
<feature type="domain" description="O-acyltransferase WSD1 C-terminal" evidence="12">
    <location>
        <begin position="279"/>
        <end position="418"/>
    </location>
</feature>
<keyword evidence="14" id="KW-1185">Reference proteome</keyword>
<evidence type="ECO:0000256" key="1">
    <source>
        <dbReference type="ARBA" id="ARBA00004771"/>
    </source>
</evidence>
<organism evidence="13 14">
    <name type="scientific">Actinomycetospora chibensis</name>
    <dbReference type="NCBI Taxonomy" id="663606"/>
    <lineage>
        <taxon>Bacteria</taxon>
        <taxon>Bacillati</taxon>
        <taxon>Actinomycetota</taxon>
        <taxon>Actinomycetes</taxon>
        <taxon>Pseudonocardiales</taxon>
        <taxon>Pseudonocardiaceae</taxon>
        <taxon>Actinomycetospora</taxon>
    </lineage>
</organism>
<name>A0ABV9RSD4_9PSEU</name>
<protein>
    <recommendedName>
        <fullName evidence="4">diacylglycerol O-acyltransferase</fullName>
        <ecNumber evidence="4">2.3.1.20</ecNumber>
    </recommendedName>
</protein>
<dbReference type="InterPro" id="IPR045034">
    <property type="entry name" value="O-acyltransferase_WSD1-like"/>
</dbReference>
<dbReference type="Proteomes" id="UP001595909">
    <property type="component" value="Unassembled WGS sequence"/>
</dbReference>
<proteinExistence type="inferred from homology"/>
<accession>A0ABV9RSD4</accession>
<keyword evidence="8" id="KW-0443">Lipid metabolism</keyword>
<evidence type="ECO:0000313" key="14">
    <source>
        <dbReference type="Proteomes" id="UP001595909"/>
    </source>
</evidence>
<evidence type="ECO:0000256" key="4">
    <source>
        <dbReference type="ARBA" id="ARBA00013244"/>
    </source>
</evidence>
<dbReference type="InterPro" id="IPR004255">
    <property type="entry name" value="O-acyltransferase_WSD1_N"/>
</dbReference>
<evidence type="ECO:0000256" key="8">
    <source>
        <dbReference type="ARBA" id="ARBA00023098"/>
    </source>
</evidence>
<comment type="catalytic activity">
    <reaction evidence="10">
        <text>an acyl-CoA + a 1,2-diacyl-sn-glycerol = a triacyl-sn-glycerol + CoA</text>
        <dbReference type="Rhea" id="RHEA:10868"/>
        <dbReference type="ChEBI" id="CHEBI:17815"/>
        <dbReference type="ChEBI" id="CHEBI:57287"/>
        <dbReference type="ChEBI" id="CHEBI:58342"/>
        <dbReference type="ChEBI" id="CHEBI:64615"/>
        <dbReference type="EC" id="2.3.1.20"/>
    </reaction>
</comment>
<evidence type="ECO:0000256" key="2">
    <source>
        <dbReference type="ARBA" id="ARBA00005189"/>
    </source>
</evidence>
<evidence type="ECO:0000256" key="7">
    <source>
        <dbReference type="ARBA" id="ARBA00022798"/>
    </source>
</evidence>
<reference evidence="14" key="1">
    <citation type="journal article" date="2019" name="Int. J. Syst. Evol. Microbiol.">
        <title>The Global Catalogue of Microorganisms (GCM) 10K type strain sequencing project: providing services to taxonomists for standard genome sequencing and annotation.</title>
        <authorList>
            <consortium name="The Broad Institute Genomics Platform"/>
            <consortium name="The Broad Institute Genome Sequencing Center for Infectious Disease"/>
            <person name="Wu L."/>
            <person name="Ma J."/>
        </authorList>
    </citation>
    <scope>NUCLEOTIDE SEQUENCE [LARGE SCALE GENOMIC DNA]</scope>
    <source>
        <strain evidence="14">CCUG 50347</strain>
    </source>
</reference>
<dbReference type="InterPro" id="IPR023213">
    <property type="entry name" value="CAT-like_dom_sf"/>
</dbReference>
<keyword evidence="5" id="KW-0444">Lipid biosynthesis</keyword>
<dbReference type="EC" id="2.3.1.20" evidence="4"/>
<dbReference type="InterPro" id="IPR009721">
    <property type="entry name" value="O-acyltransferase_WSD1_C"/>
</dbReference>
<dbReference type="PANTHER" id="PTHR31650:SF1">
    <property type="entry name" value="WAX ESTER SYNTHASE_DIACYLGLYCEROL ACYLTRANSFERASE 4-RELATED"/>
    <property type="match status" value="1"/>
</dbReference>
<dbReference type="PANTHER" id="PTHR31650">
    <property type="entry name" value="O-ACYLTRANSFERASE (WSD1-LIKE) FAMILY PROTEIN"/>
    <property type="match status" value="1"/>
</dbReference>
<evidence type="ECO:0000259" key="12">
    <source>
        <dbReference type="Pfam" id="PF06974"/>
    </source>
</evidence>
<keyword evidence="6" id="KW-0808">Transferase</keyword>
<comment type="pathway">
    <text evidence="2">Lipid metabolism.</text>
</comment>
<keyword evidence="9" id="KW-0012">Acyltransferase</keyword>
<dbReference type="Pfam" id="PF03007">
    <property type="entry name" value="WS_DGAT_cat"/>
    <property type="match status" value="1"/>
</dbReference>
<comment type="caution">
    <text evidence="13">The sequence shown here is derived from an EMBL/GenBank/DDBJ whole genome shotgun (WGS) entry which is preliminary data.</text>
</comment>
<keyword evidence="7" id="KW-0319">Glycerol metabolism</keyword>
<evidence type="ECO:0000256" key="6">
    <source>
        <dbReference type="ARBA" id="ARBA00022679"/>
    </source>
</evidence>
<dbReference type="SUPFAM" id="SSF52777">
    <property type="entry name" value="CoA-dependent acyltransferases"/>
    <property type="match status" value="1"/>
</dbReference>
<evidence type="ECO:0000256" key="10">
    <source>
        <dbReference type="ARBA" id="ARBA00048109"/>
    </source>
</evidence>
<dbReference type="Gene3D" id="3.30.559.10">
    <property type="entry name" value="Chloramphenicol acetyltransferase-like domain"/>
    <property type="match status" value="1"/>
</dbReference>
<comment type="similarity">
    <text evidence="3">Belongs to the long-chain O-acyltransferase family.</text>
</comment>
<dbReference type="EMBL" id="JBHSIM010000062">
    <property type="protein sequence ID" value="MFC4836460.1"/>
    <property type="molecule type" value="Genomic_DNA"/>
</dbReference>
<evidence type="ECO:0000313" key="13">
    <source>
        <dbReference type="EMBL" id="MFC4836460.1"/>
    </source>
</evidence>
<evidence type="ECO:0000259" key="11">
    <source>
        <dbReference type="Pfam" id="PF03007"/>
    </source>
</evidence>
<evidence type="ECO:0000256" key="3">
    <source>
        <dbReference type="ARBA" id="ARBA00009587"/>
    </source>
</evidence>
<evidence type="ECO:0000256" key="5">
    <source>
        <dbReference type="ARBA" id="ARBA00022516"/>
    </source>
</evidence>
<dbReference type="RefSeq" id="WP_274189147.1">
    <property type="nucleotide sequence ID" value="NZ_BAABHN010000062.1"/>
</dbReference>
<sequence>MSAPTEPEYVPLSDEDRAILDLECATVVGHVLHGAMLDGAPVDAAALRARIAARLPAAPELRYRLDERAGAPVWVPDGRLDLEHHVVDAPDGPYDDEALRALVADRFAQHLDRARPLWTIDVAPRAGGGTALLWRVHHALADGATMTRLSHTVLYDEGPVDDTGRPVTGTAVSPPATVRADHERRRAHLVGVLRREFTIGPARSPFDGAISARRDVAFLDTDLAALHASARSAGATVNDAFLAVLAGGLRRWVDHHAGRVTDLRVRVPVSLPREDPSAGNRDSAFDLPLPVHVTDPLERLHAVHELTTRRKDAADAALLDDLLHRLAEVSPPLRHVVDRLRATARAFTVSVSDVPGPRTPVAVLGRRVHATWPLAEIGFHHALRVTAASMVDVLSFGVCVDPGLVPDVDVLADGLRAEADLLVTACQTRPESRAATSR</sequence>
<feature type="domain" description="O-acyltransferase WSD1-like N-terminal" evidence="11">
    <location>
        <begin position="12"/>
        <end position="180"/>
    </location>
</feature>
<evidence type="ECO:0000256" key="9">
    <source>
        <dbReference type="ARBA" id="ARBA00023315"/>
    </source>
</evidence>
<gene>
    <name evidence="13" type="ORF">ACFPEL_28920</name>
</gene>
<comment type="pathway">
    <text evidence="1">Glycerolipid metabolism; triacylglycerol biosynthesis.</text>
</comment>